<dbReference type="PANTHER" id="PTHR17630:SF44">
    <property type="entry name" value="PROTEIN AIM2"/>
    <property type="match status" value="1"/>
</dbReference>
<keyword evidence="3" id="KW-1185">Reference proteome</keyword>
<dbReference type="OrthoDB" id="1393670at2759"/>
<accession>A0A067PJD4</accession>
<proteinExistence type="predicted"/>
<name>A0A067PJD4_9AGAM</name>
<dbReference type="InterPro" id="IPR002925">
    <property type="entry name" value="Dienelactn_hydro"/>
</dbReference>
<dbReference type="InParanoid" id="A0A067PJD4"/>
<dbReference type="AlphaFoldDB" id="A0A067PJD4"/>
<dbReference type="InterPro" id="IPR029058">
    <property type="entry name" value="AB_hydrolase_fold"/>
</dbReference>
<sequence length="252" mass="27818">MSTNKVLASPPAECCVRGVKHSGTPSGSTISLGGMETYVSEPKSGAQGVKRVILFFADVYGPLFLNNQLIQDYFASLGFIVLGPDYFFGNPVHLARETPNFDQDGWMNAAKDKTTEILPSWLKAAKEKYGTDTKYSVVGYCFGAPHTLKLAASDEVVAAALAHPAFLNEDHFRNIKQPLLLSCAEDDFTFPTPSRRIAEDILVEKKATYHFQVFSGVSHGFAIRGDPNIENQRWAKEESARGIVGWFDRFSQ</sequence>
<protein>
    <recommendedName>
        <fullName evidence="1">Dienelactone hydrolase domain-containing protein</fullName>
    </recommendedName>
</protein>
<evidence type="ECO:0000313" key="2">
    <source>
        <dbReference type="EMBL" id="KDQ51147.1"/>
    </source>
</evidence>
<evidence type="ECO:0000313" key="3">
    <source>
        <dbReference type="Proteomes" id="UP000027265"/>
    </source>
</evidence>
<dbReference type="GO" id="GO:0016787">
    <property type="term" value="F:hydrolase activity"/>
    <property type="evidence" value="ECO:0007669"/>
    <property type="project" value="InterPro"/>
</dbReference>
<dbReference type="STRING" id="933084.A0A067PJD4"/>
<gene>
    <name evidence="2" type="ORF">JAAARDRAFT_41412</name>
</gene>
<dbReference type="EMBL" id="KL197751">
    <property type="protein sequence ID" value="KDQ51147.1"/>
    <property type="molecule type" value="Genomic_DNA"/>
</dbReference>
<feature type="domain" description="Dienelactone hydrolase" evidence="1">
    <location>
        <begin position="35"/>
        <end position="250"/>
    </location>
</feature>
<evidence type="ECO:0000259" key="1">
    <source>
        <dbReference type="Pfam" id="PF01738"/>
    </source>
</evidence>
<dbReference type="Proteomes" id="UP000027265">
    <property type="component" value="Unassembled WGS sequence"/>
</dbReference>
<reference evidence="3" key="1">
    <citation type="journal article" date="2014" name="Proc. Natl. Acad. Sci. U.S.A.">
        <title>Extensive sampling of basidiomycete genomes demonstrates inadequacy of the white-rot/brown-rot paradigm for wood decay fungi.</title>
        <authorList>
            <person name="Riley R."/>
            <person name="Salamov A.A."/>
            <person name="Brown D.W."/>
            <person name="Nagy L.G."/>
            <person name="Floudas D."/>
            <person name="Held B.W."/>
            <person name="Levasseur A."/>
            <person name="Lombard V."/>
            <person name="Morin E."/>
            <person name="Otillar R."/>
            <person name="Lindquist E.A."/>
            <person name="Sun H."/>
            <person name="LaButti K.M."/>
            <person name="Schmutz J."/>
            <person name="Jabbour D."/>
            <person name="Luo H."/>
            <person name="Baker S.E."/>
            <person name="Pisabarro A.G."/>
            <person name="Walton J.D."/>
            <person name="Blanchette R.A."/>
            <person name="Henrissat B."/>
            <person name="Martin F."/>
            <person name="Cullen D."/>
            <person name="Hibbett D.S."/>
            <person name="Grigoriev I.V."/>
        </authorList>
    </citation>
    <scope>NUCLEOTIDE SEQUENCE [LARGE SCALE GENOMIC DNA]</scope>
    <source>
        <strain evidence="3">MUCL 33604</strain>
    </source>
</reference>
<dbReference type="PANTHER" id="PTHR17630">
    <property type="entry name" value="DIENELACTONE HYDROLASE"/>
    <property type="match status" value="1"/>
</dbReference>
<organism evidence="2 3">
    <name type="scientific">Jaapia argillacea MUCL 33604</name>
    <dbReference type="NCBI Taxonomy" id="933084"/>
    <lineage>
        <taxon>Eukaryota</taxon>
        <taxon>Fungi</taxon>
        <taxon>Dikarya</taxon>
        <taxon>Basidiomycota</taxon>
        <taxon>Agaricomycotina</taxon>
        <taxon>Agaricomycetes</taxon>
        <taxon>Agaricomycetidae</taxon>
        <taxon>Jaapiales</taxon>
        <taxon>Jaapiaceae</taxon>
        <taxon>Jaapia</taxon>
    </lineage>
</organism>
<dbReference type="HOGENOM" id="CLU_054590_2_1_1"/>
<dbReference type="SUPFAM" id="SSF53474">
    <property type="entry name" value="alpha/beta-Hydrolases"/>
    <property type="match status" value="1"/>
</dbReference>
<dbReference type="Pfam" id="PF01738">
    <property type="entry name" value="DLH"/>
    <property type="match status" value="1"/>
</dbReference>
<dbReference type="Gene3D" id="3.40.50.1820">
    <property type="entry name" value="alpha/beta hydrolase"/>
    <property type="match status" value="1"/>
</dbReference>